<name>A0A7I7TAN8_9MYCO</name>
<comment type="similarity">
    <text evidence="5">Belongs to the creatininase superfamily.</text>
</comment>
<dbReference type="InterPro" id="IPR003785">
    <property type="entry name" value="Creatininase/forma_Hydrolase"/>
</dbReference>
<proteinExistence type="inferred from homology"/>
<evidence type="ECO:0000256" key="4">
    <source>
        <dbReference type="ARBA" id="ARBA00022833"/>
    </source>
</evidence>
<dbReference type="InterPro" id="IPR024087">
    <property type="entry name" value="Creatininase-like_sf"/>
</dbReference>
<sequence length="290" mass="32830">MKGYNVAELHSRLLTDLAPPDIQEYLSTGDTILVPMGAVEMHGYHLPIGTDIYNAMEVSKRAANKANVLYGPPIWTGYSPHHLREPETGQGTLTFRGETLRAVIHDTARSLIHHGFNRIIFVNGHTSNTKATDEVFRQLRYETGALLGMFKPYGERYLGIIEDLMENSKEETAGWHASEQETSIMMAYNPANVKLERGIDTRAQAPDWLPSSFKKVDASPDVEFQGYEYFYFPMEHQEMAPHGVIGNPFRATAEKGEQIFERFSDHLAAAVEELKKVKVDIRNRKYVQKA</sequence>
<dbReference type="Pfam" id="PF02633">
    <property type="entry name" value="Creatininase"/>
    <property type="match status" value="1"/>
</dbReference>
<comment type="cofactor">
    <cofactor evidence="1">
        <name>Zn(2+)</name>
        <dbReference type="ChEBI" id="CHEBI:29105"/>
    </cofactor>
</comment>
<keyword evidence="2" id="KW-0479">Metal-binding</keyword>
<dbReference type="Proteomes" id="UP000467148">
    <property type="component" value="Chromosome"/>
</dbReference>
<dbReference type="PANTHER" id="PTHR35005:SF1">
    <property type="entry name" value="2-AMINO-5-FORMYLAMINO-6-RIBOSYLAMINOPYRIMIDIN-4(3H)-ONE 5'-MONOPHOSPHATE DEFORMYLASE"/>
    <property type="match status" value="1"/>
</dbReference>
<dbReference type="Gene3D" id="3.40.50.10310">
    <property type="entry name" value="Creatininase"/>
    <property type="match status" value="1"/>
</dbReference>
<keyword evidence="7" id="KW-1185">Reference proteome</keyword>
<evidence type="ECO:0000256" key="1">
    <source>
        <dbReference type="ARBA" id="ARBA00001947"/>
    </source>
</evidence>
<evidence type="ECO:0000256" key="2">
    <source>
        <dbReference type="ARBA" id="ARBA00022723"/>
    </source>
</evidence>
<dbReference type="GO" id="GO:0009231">
    <property type="term" value="P:riboflavin biosynthetic process"/>
    <property type="evidence" value="ECO:0007669"/>
    <property type="project" value="TreeGrafter"/>
</dbReference>
<dbReference type="AlphaFoldDB" id="A0A7I7TAN8"/>
<accession>A0A7I7TAN8</accession>
<organism evidence="6 7">
    <name type="scientific">Mycolicibacterium helvum</name>
    <dbReference type="NCBI Taxonomy" id="1534349"/>
    <lineage>
        <taxon>Bacteria</taxon>
        <taxon>Bacillati</taxon>
        <taxon>Actinomycetota</taxon>
        <taxon>Actinomycetes</taxon>
        <taxon>Mycobacteriales</taxon>
        <taxon>Mycobacteriaceae</taxon>
        <taxon>Mycolicibacterium</taxon>
    </lineage>
</organism>
<dbReference type="EMBL" id="AP022596">
    <property type="protein sequence ID" value="BBY65541.1"/>
    <property type="molecule type" value="Genomic_DNA"/>
</dbReference>
<dbReference type="KEGG" id="mhev:MHEL_37840"/>
<evidence type="ECO:0000256" key="3">
    <source>
        <dbReference type="ARBA" id="ARBA00022801"/>
    </source>
</evidence>
<dbReference type="SUPFAM" id="SSF102215">
    <property type="entry name" value="Creatininase"/>
    <property type="match status" value="1"/>
</dbReference>
<gene>
    <name evidence="6" type="ORF">MHEL_37840</name>
</gene>
<reference evidence="6 7" key="1">
    <citation type="journal article" date="2019" name="Emerg. Microbes Infect.">
        <title>Comprehensive subspecies identification of 175 nontuberculous mycobacteria species based on 7547 genomic profiles.</title>
        <authorList>
            <person name="Matsumoto Y."/>
            <person name="Kinjo T."/>
            <person name="Motooka D."/>
            <person name="Nabeya D."/>
            <person name="Jung N."/>
            <person name="Uechi K."/>
            <person name="Horii T."/>
            <person name="Iida T."/>
            <person name="Fujita J."/>
            <person name="Nakamura S."/>
        </authorList>
    </citation>
    <scope>NUCLEOTIDE SEQUENCE [LARGE SCALE GENOMIC DNA]</scope>
    <source>
        <strain evidence="6 7">JCM 30396</strain>
    </source>
</reference>
<dbReference type="GO" id="GO:0046872">
    <property type="term" value="F:metal ion binding"/>
    <property type="evidence" value="ECO:0007669"/>
    <property type="project" value="UniProtKB-KW"/>
</dbReference>
<dbReference type="GO" id="GO:0016811">
    <property type="term" value="F:hydrolase activity, acting on carbon-nitrogen (but not peptide) bonds, in linear amides"/>
    <property type="evidence" value="ECO:0007669"/>
    <property type="project" value="TreeGrafter"/>
</dbReference>
<protein>
    <submittedName>
        <fullName evidence="6">Creatininase</fullName>
    </submittedName>
</protein>
<evidence type="ECO:0000313" key="6">
    <source>
        <dbReference type="EMBL" id="BBY65541.1"/>
    </source>
</evidence>
<evidence type="ECO:0000313" key="7">
    <source>
        <dbReference type="Proteomes" id="UP000467148"/>
    </source>
</evidence>
<keyword evidence="4" id="KW-0862">Zinc</keyword>
<evidence type="ECO:0000256" key="5">
    <source>
        <dbReference type="ARBA" id="ARBA00024029"/>
    </source>
</evidence>
<dbReference type="PANTHER" id="PTHR35005">
    <property type="entry name" value="3-DEHYDRO-SCYLLO-INOSOSE HYDROLASE"/>
    <property type="match status" value="1"/>
</dbReference>
<keyword evidence="3" id="KW-0378">Hydrolase</keyword>